<keyword evidence="6" id="KW-1185">Reference proteome</keyword>
<proteinExistence type="predicted"/>
<dbReference type="InterPro" id="IPR030392">
    <property type="entry name" value="S74_ICA"/>
</dbReference>
<name>A0A142F1N2_9CAUD</name>
<evidence type="ECO:0000259" key="4">
    <source>
        <dbReference type="PROSITE" id="PS51688"/>
    </source>
</evidence>
<evidence type="ECO:0000313" key="5">
    <source>
        <dbReference type="EMBL" id="AMQ66689.1"/>
    </source>
</evidence>
<dbReference type="InterPro" id="IPR007119">
    <property type="entry name" value="Phage_tail_spike_N"/>
</dbReference>
<reference evidence="5 6" key="1">
    <citation type="submission" date="2016-02" db="EMBL/GenBank/DDBJ databases">
        <title>Isolation and characterization of bacteriophages from East Africa Rift Valley soda lakes.</title>
        <authorList>
            <person name="van Zyl L.J."/>
            <person name="Nemavhulani S."/>
            <person name="Cowan D.A."/>
            <person name="Trindade M.I."/>
        </authorList>
    </citation>
    <scope>NUCLEOTIDE SEQUENCE [LARGE SCALE GENOMIC DNA]</scope>
</reference>
<dbReference type="Proteomes" id="UP000224134">
    <property type="component" value="Segment"/>
</dbReference>
<dbReference type="GeneID" id="40070733"/>
<dbReference type="Pfam" id="PF06605">
    <property type="entry name" value="Prophage_tail"/>
    <property type="match status" value="1"/>
</dbReference>
<dbReference type="PROSITE" id="PS51688">
    <property type="entry name" value="ICA"/>
    <property type="match status" value="1"/>
</dbReference>
<dbReference type="InterPro" id="IPR010572">
    <property type="entry name" value="Tail_dom"/>
</dbReference>
<evidence type="ECO:0000256" key="3">
    <source>
        <dbReference type="SAM" id="MobiDB-lite"/>
    </source>
</evidence>
<evidence type="ECO:0000256" key="1">
    <source>
        <dbReference type="ARBA" id="ARBA00004328"/>
    </source>
</evidence>
<organism evidence="5 6">
    <name type="scientific">Bacillus phage Mgbh1</name>
    <dbReference type="NCBI Taxonomy" id="1796993"/>
    <lineage>
        <taxon>Viruses</taxon>
        <taxon>Duplodnaviria</taxon>
        <taxon>Heunggongvirae</taxon>
        <taxon>Uroviricota</taxon>
        <taxon>Caudoviricetes</taxon>
        <taxon>Magadivirus</taxon>
        <taxon>Magadivirus Mgbh1</taxon>
    </lineage>
</organism>
<keyword evidence="2" id="KW-0946">Virion</keyword>
<accession>A0A142F1N2</accession>
<comment type="subcellular location">
    <subcellularLocation>
        <location evidence="1">Virion</location>
    </subcellularLocation>
</comment>
<feature type="domain" description="Peptidase S74" evidence="4">
    <location>
        <begin position="1168"/>
        <end position="1270"/>
    </location>
</feature>
<dbReference type="NCBIfam" id="TIGR01665">
    <property type="entry name" value="put_anti_recept"/>
    <property type="match status" value="1"/>
</dbReference>
<evidence type="ECO:0000313" key="6">
    <source>
        <dbReference type="Proteomes" id="UP000224134"/>
    </source>
</evidence>
<feature type="compositionally biased region" description="Polar residues" evidence="3">
    <location>
        <begin position="414"/>
        <end position="424"/>
    </location>
</feature>
<keyword evidence="2" id="KW-1227">Viral tail protein</keyword>
<dbReference type="RefSeq" id="YP_009595175.1">
    <property type="nucleotide sequence ID" value="NC_041879.1"/>
</dbReference>
<protein>
    <recommendedName>
        <fullName evidence="4">Peptidase S74 domain-containing protein</fullName>
    </recommendedName>
</protein>
<dbReference type="GO" id="GO:0098015">
    <property type="term" value="C:virus tail"/>
    <property type="evidence" value="ECO:0007669"/>
    <property type="project" value="UniProtKB-KW"/>
</dbReference>
<dbReference type="EMBL" id="KU665491">
    <property type="protein sequence ID" value="AMQ66689.1"/>
    <property type="molecule type" value="Genomic_DNA"/>
</dbReference>
<dbReference type="KEGG" id="vg:40070733"/>
<sequence>MTEAQIHITDGQTDKIIGYIHGENLIEDEHRQSLQDTLETFDFVVPASVESSQYLDKRNRVIIPGEDGDYIEFVILESVKVHDGGEHVVEVYSSASYLDLKRAKVIEPQTLSQMTALAAANNAISGTEWQVGVVEASGFRTFSIENHTNPYALLKRIANEFELEMRFRVETNGNKVTARIVDLVKQVGDWKGREVEFGYDLDGIKRIEKNDEIVTALLGLGPENEDGNRLEVWVEDEDALQRWGRNGQHIVETYEPESDDADMTIQRLRTLTENALEKRVNSVIEYETTILDLEHIPGMSEKPIRFGDNLRIKDTTFNPPLYIEARVFEQQRSIVDRSRKTVKLGDFTELTEEEVTNIWRQLQIQIQNKISLAQLQDYTYNKPQIDQKDQGVYQDGTQYTDQRSDQVKQEAAQDATQKAGQAEQNAKDYTDDAVLEVEQRAVDFVQEYAEKKVTQGTATPSNPAVGDLWIDMNESPHMWKRWNGSQWVPLERTNLNQMLGELQTEQIANGAIISDKLADLAVTLDKIADNAIDTSKILDDAIDSAKIAAGAVETDALAPLAVTDDKIANIHADKITAGRINAARIQIGNGTEFADGYDPTKIEVGGRNLAKKSAVGKWADGWTENNYVYTLSTSSGSAGVYIDSGVFEEGEYYILSFKIRKLSGDITTIAGHRTAFGEDKVYRDGALVSTNWSSSSNPYPNDNEVHQYHVYLRCINLSVDNARLYIQPNRMAYGVPYEAEIWDLQVERGNKPTDWSPAPEDERAYADAVAQDGKDAKQRVMLWQYEDTTFIDGGSIYANTVTANQIAAGTITADEIASNAITTGKLDAGAVTTQKIAAGAVETDQLATNAVVADKIATNAITTGKINAGAITAQKIATGTITTDLISTAGLDAGVIKFGTMSGERIQAGTITANQLGANSVTASKISASAVTTAKIDAGAVTASKISVNSISAISANLGTINAGTINGVNINGSTITQTSSSGSIMLNNTGLTVSSNSGAKILMTIANLGGNEGDDLGVTFIDQTGNVGMEIYDYYTDSVIRTPRRLNFVGGTLGIGIDGTGATVPDFGTSVDGGLFINASGFSSNTGVGFPDRNIISMLDDTLTVYANRANGLAFQVRSHSNGSGLRNDFIVTALGNVQCPGAYDNTTGSAANVRINSNGTLSRSTSAKKYKQDIEVIDMSDGYAERLLNLCPKSWYDKAEVERNGGSTDGLKRYFGLIAEDVADVGLSEYVTYENGEIESIEYDRLWTPLIPIVRDHADQINWLKIEVEYLKHKIKQLEGESDE</sequence>
<evidence type="ECO:0000256" key="2">
    <source>
        <dbReference type="ARBA" id="ARBA00022732"/>
    </source>
</evidence>
<feature type="region of interest" description="Disordered" evidence="3">
    <location>
        <begin position="397"/>
        <end position="427"/>
    </location>
</feature>